<evidence type="ECO:0000256" key="4">
    <source>
        <dbReference type="ARBA" id="ARBA00022679"/>
    </source>
</evidence>
<evidence type="ECO:0000259" key="8">
    <source>
        <dbReference type="Pfam" id="PF12161"/>
    </source>
</evidence>
<keyword evidence="6" id="KW-0680">Restriction system</keyword>
<protein>
    <recommendedName>
        <fullName evidence="2">site-specific DNA-methyltransferase (adenine-specific)</fullName>
        <ecNumber evidence="2">2.1.1.72</ecNumber>
    </recommendedName>
</protein>
<comment type="catalytic activity">
    <reaction evidence="7">
        <text>a 2'-deoxyadenosine in DNA + S-adenosyl-L-methionine = an N(6)-methyl-2'-deoxyadenosine in DNA + S-adenosyl-L-homocysteine + H(+)</text>
        <dbReference type="Rhea" id="RHEA:15197"/>
        <dbReference type="Rhea" id="RHEA-COMP:12418"/>
        <dbReference type="Rhea" id="RHEA-COMP:12419"/>
        <dbReference type="ChEBI" id="CHEBI:15378"/>
        <dbReference type="ChEBI" id="CHEBI:57856"/>
        <dbReference type="ChEBI" id="CHEBI:59789"/>
        <dbReference type="ChEBI" id="CHEBI:90615"/>
        <dbReference type="ChEBI" id="CHEBI:90616"/>
        <dbReference type="EC" id="2.1.1.72"/>
    </reaction>
</comment>
<dbReference type="PANTHER" id="PTHR42933:SF3">
    <property type="entry name" value="TYPE I RESTRICTION ENZYME MJAVIII METHYLASE SUBUNIT"/>
    <property type="match status" value="1"/>
</dbReference>
<dbReference type="AlphaFoldDB" id="A0A4E0QR60"/>
<evidence type="ECO:0000256" key="3">
    <source>
        <dbReference type="ARBA" id="ARBA00022603"/>
    </source>
</evidence>
<reference evidence="9 10" key="1">
    <citation type="journal article" date="2016" name="Front. Microbiol.">
        <title>Single-Cell (Meta-)Genomics of a Dimorphic Candidatus Thiomargarita nelsonii Reveals Genomic Plasticity.</title>
        <authorList>
            <person name="Flood B.E."/>
            <person name="Fliss P."/>
            <person name="Jones D.S."/>
            <person name="Dick G.J."/>
            <person name="Jain S."/>
            <person name="Kaster A.K."/>
            <person name="Winkel M."/>
            <person name="Mussmann M."/>
            <person name="Bailey J."/>
        </authorList>
    </citation>
    <scope>NUCLEOTIDE SEQUENCE [LARGE SCALE GENOMIC DNA]</scope>
    <source>
        <strain evidence="9">Hydrate Ridge</strain>
    </source>
</reference>
<evidence type="ECO:0000256" key="5">
    <source>
        <dbReference type="ARBA" id="ARBA00022691"/>
    </source>
</evidence>
<keyword evidence="4" id="KW-0808">Transferase</keyword>
<dbReference type="Pfam" id="PF12161">
    <property type="entry name" value="HsdM_N"/>
    <property type="match status" value="1"/>
</dbReference>
<proteinExistence type="inferred from homology"/>
<comment type="caution">
    <text evidence="9">The sequence shown here is derived from an EMBL/GenBank/DDBJ whole genome shotgun (WGS) entry which is preliminary data.</text>
</comment>
<dbReference type="GO" id="GO:0032259">
    <property type="term" value="P:methylation"/>
    <property type="evidence" value="ECO:0007669"/>
    <property type="project" value="UniProtKB-KW"/>
</dbReference>
<dbReference type="Proteomes" id="UP000030428">
    <property type="component" value="Unassembled WGS sequence"/>
</dbReference>
<dbReference type="GO" id="GO:0009307">
    <property type="term" value="P:DNA restriction-modification system"/>
    <property type="evidence" value="ECO:0007669"/>
    <property type="project" value="UniProtKB-KW"/>
</dbReference>
<dbReference type="GO" id="GO:0009007">
    <property type="term" value="F:site-specific DNA-methyltransferase (adenine-specific) activity"/>
    <property type="evidence" value="ECO:0007669"/>
    <property type="project" value="UniProtKB-EC"/>
</dbReference>
<evidence type="ECO:0000256" key="6">
    <source>
        <dbReference type="ARBA" id="ARBA00022747"/>
    </source>
</evidence>
<feature type="domain" description="N6 adenine-specific DNA methyltransferase N-terminal" evidence="8">
    <location>
        <begin position="10"/>
        <end position="141"/>
    </location>
</feature>
<keyword evidence="10" id="KW-1185">Reference proteome</keyword>
<dbReference type="Gene3D" id="1.20.1260.30">
    <property type="match status" value="1"/>
</dbReference>
<organism evidence="9 10">
    <name type="scientific">Candidatus Thiomargarita nelsonii</name>
    <dbReference type="NCBI Taxonomy" id="1003181"/>
    <lineage>
        <taxon>Bacteria</taxon>
        <taxon>Pseudomonadati</taxon>
        <taxon>Pseudomonadota</taxon>
        <taxon>Gammaproteobacteria</taxon>
        <taxon>Thiotrichales</taxon>
        <taxon>Thiotrichaceae</taxon>
        <taxon>Thiomargarita</taxon>
    </lineage>
</organism>
<gene>
    <name evidence="9" type="ORF">PN36_11445</name>
</gene>
<dbReference type="InterPro" id="IPR029063">
    <property type="entry name" value="SAM-dependent_MTases_sf"/>
</dbReference>
<dbReference type="EMBL" id="JSZA02000035">
    <property type="protein sequence ID" value="TGO03177.1"/>
    <property type="molecule type" value="Genomic_DNA"/>
</dbReference>
<evidence type="ECO:0000256" key="7">
    <source>
        <dbReference type="ARBA" id="ARBA00047942"/>
    </source>
</evidence>
<name>A0A4E0QR60_9GAMM</name>
<dbReference type="SUPFAM" id="SSF53335">
    <property type="entry name" value="S-adenosyl-L-methionine-dependent methyltransferases"/>
    <property type="match status" value="1"/>
</dbReference>
<dbReference type="InterPro" id="IPR022749">
    <property type="entry name" value="D12N6_MeTrfase_N"/>
</dbReference>
<keyword evidence="3" id="KW-0489">Methyltransferase</keyword>
<dbReference type="InterPro" id="IPR038333">
    <property type="entry name" value="T1MK-like_N_sf"/>
</dbReference>
<dbReference type="InterPro" id="IPR051537">
    <property type="entry name" value="DNA_Adenine_Mtase"/>
</dbReference>
<accession>A0A4E0QR60</accession>
<keyword evidence="5" id="KW-0949">S-adenosyl-L-methionine</keyword>
<evidence type="ECO:0000313" key="10">
    <source>
        <dbReference type="Proteomes" id="UP000030428"/>
    </source>
</evidence>
<comment type="similarity">
    <text evidence="1">Belongs to the N(4)/N(6)-methyltransferase family.</text>
</comment>
<evidence type="ECO:0000256" key="2">
    <source>
        <dbReference type="ARBA" id="ARBA00011900"/>
    </source>
</evidence>
<sequence length="288" mass="34132">MMQNKPQVIEKSLLKSALKYRGSMSISQYQNYAAGILFLKKMNHAFESEREKLIIEYLSQGISETKAKELAENENEYSKSFFLPKRARWASILNFQSQIGRQLNQATKSVEKMNPFLDGLLVGIDFSKLSDKKLKNLIEHISHCSPIAQVKKSLDYIDYYEKVKKSSANSVHKNGLISSVMSYVYQNRHSRILQFLIQNVKEYTYKNGIKPSTLFKLSLAQRNKPTYEKYEQILTQRRYQQQIQWQEIDVVYLWIDPNDLNWQTLKNNFSKDKISYNRIQCRWYLYWL</sequence>
<dbReference type="PANTHER" id="PTHR42933">
    <property type="entry name" value="SLR6095 PROTEIN"/>
    <property type="match status" value="1"/>
</dbReference>
<evidence type="ECO:0000256" key="1">
    <source>
        <dbReference type="ARBA" id="ARBA00006594"/>
    </source>
</evidence>
<dbReference type="EC" id="2.1.1.72" evidence="2"/>
<evidence type="ECO:0000313" key="9">
    <source>
        <dbReference type="EMBL" id="TGO03177.1"/>
    </source>
</evidence>